<dbReference type="OMA" id="FWHICIN"/>
<dbReference type="PROSITE" id="PS51751">
    <property type="entry name" value="EXPERA"/>
    <property type="match status" value="1"/>
</dbReference>
<dbReference type="Proteomes" id="UP000295252">
    <property type="component" value="Chromosome VII"/>
</dbReference>
<evidence type="ECO:0000256" key="6">
    <source>
        <dbReference type="SAM" id="Phobius"/>
    </source>
</evidence>
<reference evidence="9" key="1">
    <citation type="journal article" date="2014" name="Science">
        <title>The coffee genome provides insight into the convergent evolution of caffeine biosynthesis.</title>
        <authorList>
            <person name="Denoeud F."/>
            <person name="Carretero-Paulet L."/>
            <person name="Dereeper A."/>
            <person name="Droc G."/>
            <person name="Guyot R."/>
            <person name="Pietrella M."/>
            <person name="Zheng C."/>
            <person name="Alberti A."/>
            <person name="Anthony F."/>
            <person name="Aprea G."/>
            <person name="Aury J.M."/>
            <person name="Bento P."/>
            <person name="Bernard M."/>
            <person name="Bocs S."/>
            <person name="Campa C."/>
            <person name="Cenci A."/>
            <person name="Combes M.C."/>
            <person name="Crouzillat D."/>
            <person name="Da Silva C."/>
            <person name="Daddiego L."/>
            <person name="De Bellis F."/>
            <person name="Dussert S."/>
            <person name="Garsmeur O."/>
            <person name="Gayraud T."/>
            <person name="Guignon V."/>
            <person name="Jahn K."/>
            <person name="Jamilloux V."/>
            <person name="Joet T."/>
            <person name="Labadie K."/>
            <person name="Lan T."/>
            <person name="Leclercq J."/>
            <person name="Lepelley M."/>
            <person name="Leroy T."/>
            <person name="Li L.T."/>
            <person name="Librado P."/>
            <person name="Lopez L."/>
            <person name="Munoz A."/>
            <person name="Noel B."/>
            <person name="Pallavicini A."/>
            <person name="Perrotta G."/>
            <person name="Poncet V."/>
            <person name="Pot D."/>
            <person name="Priyono X."/>
            <person name="Rigoreau M."/>
            <person name="Rouard M."/>
            <person name="Rozas J."/>
            <person name="Tranchant-Dubreuil C."/>
            <person name="VanBuren R."/>
            <person name="Zhang Q."/>
            <person name="Andrade A.C."/>
            <person name="Argout X."/>
            <person name="Bertrand B."/>
            <person name="de Kochko A."/>
            <person name="Graziosi G."/>
            <person name="Henry R.J."/>
            <person name="Jayarama X."/>
            <person name="Ming R."/>
            <person name="Nagai C."/>
            <person name="Rounsley S."/>
            <person name="Sankoff D."/>
            <person name="Giuliano G."/>
            <person name="Albert V.A."/>
            <person name="Wincker P."/>
            <person name="Lashermes P."/>
        </authorList>
    </citation>
    <scope>NUCLEOTIDE SEQUENCE [LARGE SCALE GENOMIC DNA]</scope>
    <source>
        <strain evidence="9">cv. DH200-94</strain>
    </source>
</reference>
<evidence type="ECO:0000259" key="7">
    <source>
        <dbReference type="PROSITE" id="PS51751"/>
    </source>
</evidence>
<protein>
    <recommendedName>
        <fullName evidence="7">EXPERA domain-containing protein</fullName>
    </recommendedName>
</protein>
<keyword evidence="9" id="KW-1185">Reference proteome</keyword>
<dbReference type="Gramene" id="CDP11788">
    <property type="protein sequence ID" value="CDP11788"/>
    <property type="gene ID" value="GSCOC_T00035023001"/>
</dbReference>
<dbReference type="GO" id="GO:0005783">
    <property type="term" value="C:endoplasmic reticulum"/>
    <property type="evidence" value="ECO:0007669"/>
    <property type="project" value="TreeGrafter"/>
</dbReference>
<dbReference type="PANTHER" id="PTHR31204">
    <property type="entry name" value="SIGMA INTRACELLULAR RECEPTOR 2"/>
    <property type="match status" value="1"/>
</dbReference>
<dbReference type="GO" id="GO:0016020">
    <property type="term" value="C:membrane"/>
    <property type="evidence" value="ECO:0007669"/>
    <property type="project" value="UniProtKB-SubCell"/>
</dbReference>
<feature type="transmembrane region" description="Helical" evidence="6">
    <location>
        <begin position="128"/>
        <end position="149"/>
    </location>
</feature>
<proteinExistence type="predicted"/>
<dbReference type="InterPro" id="IPR051987">
    <property type="entry name" value="Sigma-2_receptor-like"/>
</dbReference>
<keyword evidence="3 5" id="KW-1133">Transmembrane helix</keyword>
<feature type="transmembrane region" description="Helical" evidence="6">
    <location>
        <begin position="55"/>
        <end position="78"/>
    </location>
</feature>
<organism evidence="8 9">
    <name type="scientific">Coffea canephora</name>
    <name type="common">Robusta coffee</name>
    <dbReference type="NCBI Taxonomy" id="49390"/>
    <lineage>
        <taxon>Eukaryota</taxon>
        <taxon>Viridiplantae</taxon>
        <taxon>Streptophyta</taxon>
        <taxon>Embryophyta</taxon>
        <taxon>Tracheophyta</taxon>
        <taxon>Spermatophyta</taxon>
        <taxon>Magnoliopsida</taxon>
        <taxon>eudicotyledons</taxon>
        <taxon>Gunneridae</taxon>
        <taxon>Pentapetalae</taxon>
        <taxon>asterids</taxon>
        <taxon>lamiids</taxon>
        <taxon>Gentianales</taxon>
        <taxon>Rubiaceae</taxon>
        <taxon>Ixoroideae</taxon>
        <taxon>Gardenieae complex</taxon>
        <taxon>Bertiereae - Coffeeae clade</taxon>
        <taxon>Coffeeae</taxon>
        <taxon>Coffea</taxon>
    </lineage>
</organism>
<evidence type="ECO:0000313" key="8">
    <source>
        <dbReference type="EMBL" id="CDP11788.1"/>
    </source>
</evidence>
<keyword evidence="4 5" id="KW-0472">Membrane</keyword>
<feature type="domain" description="EXPERA" evidence="7">
    <location>
        <begin position="8"/>
        <end position="140"/>
    </location>
</feature>
<dbReference type="AlphaFoldDB" id="A0A068UW01"/>
<dbReference type="OrthoDB" id="433124at2759"/>
<dbReference type="STRING" id="49390.A0A068UW01"/>
<dbReference type="PANTHER" id="PTHR31204:SF1">
    <property type="entry name" value="SIGMA INTRACELLULAR RECEPTOR 2"/>
    <property type="match status" value="1"/>
</dbReference>
<dbReference type="InParanoid" id="A0A068UW01"/>
<dbReference type="EMBL" id="HG739144">
    <property type="protein sequence ID" value="CDP11788.1"/>
    <property type="molecule type" value="Genomic_DNA"/>
</dbReference>
<dbReference type="PhylomeDB" id="A0A068UW01"/>
<gene>
    <name evidence="8" type="ORF">GSCOC_T00035023001</name>
</gene>
<evidence type="ECO:0000256" key="1">
    <source>
        <dbReference type="ARBA" id="ARBA00004141"/>
    </source>
</evidence>
<feature type="transmembrane region" description="Helical" evidence="6">
    <location>
        <begin position="98"/>
        <end position="116"/>
    </location>
</feature>
<dbReference type="Pfam" id="PF05241">
    <property type="entry name" value="EBP"/>
    <property type="match status" value="1"/>
</dbReference>
<evidence type="ECO:0000256" key="4">
    <source>
        <dbReference type="ARBA" id="ARBA00023136"/>
    </source>
</evidence>
<sequence>MGAPLRIIDSALFIYFLIIAIAVPLIDGQTILPIDLYPKFLIELKSWFFKQIDHYLVFEMPYFYVGIAWFELLFQWPVALMCVYGIAAGKSWFSTTSLIYGSSFLTSLAAILAELIGSKRASDKLIRFYYPFLVFAVLSFARGLLPIFWHICINWQNSWAEPEEAGLDSWKVEDVKQLRSLIRFQGQSAIISVIQKINVMH</sequence>
<feature type="transmembrane region" description="Helical" evidence="6">
    <location>
        <begin position="12"/>
        <end position="34"/>
    </location>
</feature>
<keyword evidence="2 5" id="KW-0812">Transmembrane</keyword>
<evidence type="ECO:0000313" key="9">
    <source>
        <dbReference type="Proteomes" id="UP000295252"/>
    </source>
</evidence>
<accession>A0A068UW01</accession>
<dbReference type="InterPro" id="IPR033118">
    <property type="entry name" value="EXPERA"/>
</dbReference>
<evidence type="ECO:0000256" key="2">
    <source>
        <dbReference type="ARBA" id="ARBA00022692"/>
    </source>
</evidence>
<comment type="subcellular location">
    <subcellularLocation>
        <location evidence="1">Membrane</location>
        <topology evidence="1">Multi-pass membrane protein</topology>
    </subcellularLocation>
</comment>
<name>A0A068UW01_COFCA</name>
<evidence type="ECO:0000256" key="5">
    <source>
        <dbReference type="PROSITE-ProRule" id="PRU01087"/>
    </source>
</evidence>
<evidence type="ECO:0000256" key="3">
    <source>
        <dbReference type="ARBA" id="ARBA00022989"/>
    </source>
</evidence>